<dbReference type="Proteomes" id="UP001159042">
    <property type="component" value="Unassembled WGS sequence"/>
</dbReference>
<gene>
    <name evidence="1" type="ORF">NQ315_008886</name>
</gene>
<dbReference type="AlphaFoldDB" id="A0AAV8V572"/>
<proteinExistence type="predicted"/>
<evidence type="ECO:0000313" key="2">
    <source>
        <dbReference type="Proteomes" id="UP001159042"/>
    </source>
</evidence>
<evidence type="ECO:0008006" key="3">
    <source>
        <dbReference type="Google" id="ProtNLM"/>
    </source>
</evidence>
<reference evidence="1 2" key="1">
    <citation type="journal article" date="2023" name="Insect Mol. Biol.">
        <title>Genome sequencing provides insights into the evolution of gene families encoding plant cell wall-degrading enzymes in longhorned beetles.</title>
        <authorList>
            <person name="Shin N.R."/>
            <person name="Okamura Y."/>
            <person name="Kirsch R."/>
            <person name="Pauchet Y."/>
        </authorList>
    </citation>
    <scope>NUCLEOTIDE SEQUENCE [LARGE SCALE GENOMIC DNA]</scope>
    <source>
        <strain evidence="1">EAD_L_NR</strain>
    </source>
</reference>
<organism evidence="1 2">
    <name type="scientific">Exocentrus adspersus</name>
    <dbReference type="NCBI Taxonomy" id="1586481"/>
    <lineage>
        <taxon>Eukaryota</taxon>
        <taxon>Metazoa</taxon>
        <taxon>Ecdysozoa</taxon>
        <taxon>Arthropoda</taxon>
        <taxon>Hexapoda</taxon>
        <taxon>Insecta</taxon>
        <taxon>Pterygota</taxon>
        <taxon>Neoptera</taxon>
        <taxon>Endopterygota</taxon>
        <taxon>Coleoptera</taxon>
        <taxon>Polyphaga</taxon>
        <taxon>Cucujiformia</taxon>
        <taxon>Chrysomeloidea</taxon>
        <taxon>Cerambycidae</taxon>
        <taxon>Lamiinae</taxon>
        <taxon>Acanthocinini</taxon>
        <taxon>Exocentrus</taxon>
    </lineage>
</organism>
<accession>A0AAV8V572</accession>
<dbReference type="EMBL" id="JANEYG010000641">
    <property type="protein sequence ID" value="KAJ8909325.1"/>
    <property type="molecule type" value="Genomic_DNA"/>
</dbReference>
<comment type="caution">
    <text evidence="1">The sequence shown here is derived from an EMBL/GenBank/DDBJ whole genome shotgun (WGS) entry which is preliminary data.</text>
</comment>
<sequence>MPGRDFATGFLLRHKDRISKRLCKNIKRTRAAVRSEIINSYFDHLQQSLEGVPPCNVINYDETNLSDDAGRKKVIVKRGCKYPERVMNTSKSFKYSLLFIYWLGLANW</sequence>
<keyword evidence="2" id="KW-1185">Reference proteome</keyword>
<evidence type="ECO:0000313" key="1">
    <source>
        <dbReference type="EMBL" id="KAJ8909325.1"/>
    </source>
</evidence>
<name>A0AAV8V572_9CUCU</name>
<protein>
    <recommendedName>
        <fullName evidence="3">Transposase</fullName>
    </recommendedName>
</protein>